<keyword evidence="7" id="KW-1185">Reference proteome</keyword>
<keyword evidence="3" id="KW-0862">Zinc</keyword>
<evidence type="ECO:0000256" key="4">
    <source>
        <dbReference type="ARBA" id="ARBA00023239"/>
    </source>
</evidence>
<evidence type="ECO:0000256" key="3">
    <source>
        <dbReference type="ARBA" id="ARBA00022833"/>
    </source>
</evidence>
<dbReference type="Gene3D" id="3.90.1590.10">
    <property type="entry name" value="glutathione-dependent formaldehyde- activating enzyme (gfa)"/>
    <property type="match status" value="1"/>
</dbReference>
<dbReference type="Proteomes" id="UP000025061">
    <property type="component" value="Unassembled WGS sequence"/>
</dbReference>
<dbReference type="EMBL" id="ARYI01000010">
    <property type="protein sequence ID" value="KCZ92057.1"/>
    <property type="molecule type" value="Genomic_DNA"/>
</dbReference>
<dbReference type="GO" id="GO:0046872">
    <property type="term" value="F:metal ion binding"/>
    <property type="evidence" value="ECO:0007669"/>
    <property type="project" value="UniProtKB-KW"/>
</dbReference>
<keyword evidence="2" id="KW-0479">Metal-binding</keyword>
<comment type="caution">
    <text evidence="6">The sequence shown here is derived from an EMBL/GenBank/DDBJ whole genome shotgun (WGS) entry which is preliminary data.</text>
</comment>
<dbReference type="Pfam" id="PF04828">
    <property type="entry name" value="GFA"/>
    <property type="match status" value="1"/>
</dbReference>
<evidence type="ECO:0000256" key="2">
    <source>
        <dbReference type="ARBA" id="ARBA00022723"/>
    </source>
</evidence>
<dbReference type="SUPFAM" id="SSF51316">
    <property type="entry name" value="Mss4-like"/>
    <property type="match status" value="1"/>
</dbReference>
<dbReference type="InterPro" id="IPR006913">
    <property type="entry name" value="CENP-V/GFA"/>
</dbReference>
<evidence type="ECO:0000313" key="6">
    <source>
        <dbReference type="EMBL" id="KCZ92057.1"/>
    </source>
</evidence>
<evidence type="ECO:0000256" key="1">
    <source>
        <dbReference type="ARBA" id="ARBA00005495"/>
    </source>
</evidence>
<dbReference type="PANTHER" id="PTHR33337">
    <property type="entry name" value="GFA DOMAIN-CONTAINING PROTEIN"/>
    <property type="match status" value="1"/>
</dbReference>
<dbReference type="GO" id="GO:0016846">
    <property type="term" value="F:carbon-sulfur lyase activity"/>
    <property type="evidence" value="ECO:0007669"/>
    <property type="project" value="InterPro"/>
</dbReference>
<protein>
    <recommendedName>
        <fullName evidence="5">CENP-V/GFA domain-containing protein</fullName>
    </recommendedName>
</protein>
<dbReference type="PROSITE" id="PS51891">
    <property type="entry name" value="CENP_V_GFA"/>
    <property type="match status" value="1"/>
</dbReference>
<name>A0A059FN87_9PROT</name>
<proteinExistence type="inferred from homology"/>
<dbReference type="InterPro" id="IPR011057">
    <property type="entry name" value="Mss4-like_sf"/>
</dbReference>
<feature type="domain" description="CENP-V/GFA" evidence="5">
    <location>
        <begin position="4"/>
        <end position="114"/>
    </location>
</feature>
<dbReference type="PATRIC" id="fig|1280951.3.peg.2524"/>
<dbReference type="RefSeq" id="WP_011648238.1">
    <property type="nucleotide sequence ID" value="NZ_ARYI01000010.1"/>
</dbReference>
<organism evidence="6 7">
    <name type="scientific">Hyphomonas hirschiana VP5</name>
    <dbReference type="NCBI Taxonomy" id="1280951"/>
    <lineage>
        <taxon>Bacteria</taxon>
        <taxon>Pseudomonadati</taxon>
        <taxon>Pseudomonadota</taxon>
        <taxon>Alphaproteobacteria</taxon>
        <taxon>Hyphomonadales</taxon>
        <taxon>Hyphomonadaceae</taxon>
        <taxon>Hyphomonas</taxon>
    </lineage>
</organism>
<keyword evidence="4" id="KW-0456">Lyase</keyword>
<sequence length="148" mass="16226">MMAYTGGCQCGKYRYEMDVLKWGHVCHCRMCQRATGGLFAALVGAPKDEFRWTGQAPPVFWSSNLAARAFCPDCGTPLGFTYDRPTSSQYVTIGSLDAPEAVVLEEQFGIESKLPFVEFCENLPKKATGEGQTAEGLAFLAQLKPKQV</sequence>
<evidence type="ECO:0000313" key="7">
    <source>
        <dbReference type="Proteomes" id="UP000025061"/>
    </source>
</evidence>
<comment type="similarity">
    <text evidence="1">Belongs to the Gfa family.</text>
</comment>
<gene>
    <name evidence="6" type="ORF">HHI_12529</name>
</gene>
<evidence type="ECO:0000259" key="5">
    <source>
        <dbReference type="PROSITE" id="PS51891"/>
    </source>
</evidence>
<accession>A0A059FN87</accession>
<dbReference type="PANTHER" id="PTHR33337:SF40">
    <property type="entry name" value="CENP-V_GFA DOMAIN-CONTAINING PROTEIN-RELATED"/>
    <property type="match status" value="1"/>
</dbReference>
<dbReference type="AlphaFoldDB" id="A0A059FN87"/>
<reference evidence="6 7" key="1">
    <citation type="submission" date="2013-04" db="EMBL/GenBank/DDBJ databases">
        <title>Hyphomonas hirschiana VP5 Genome Sequencing.</title>
        <authorList>
            <person name="Lai Q."/>
            <person name="Shao Z."/>
        </authorList>
    </citation>
    <scope>NUCLEOTIDE SEQUENCE [LARGE SCALE GENOMIC DNA]</scope>
    <source>
        <strain evidence="6 7">VP5</strain>
    </source>
</reference>
<dbReference type="OrthoDB" id="9807246at2"/>